<proteinExistence type="inferred from homology"/>
<dbReference type="OrthoDB" id="7788754at2759"/>
<evidence type="ECO:0000313" key="5">
    <source>
        <dbReference type="EMBL" id="KAH9380532.1"/>
    </source>
</evidence>
<dbReference type="InterPro" id="IPR030386">
    <property type="entry name" value="G_GB1_RHD3_dom"/>
</dbReference>
<evidence type="ECO:0000256" key="2">
    <source>
        <dbReference type="ARBA" id="ARBA00023134"/>
    </source>
</evidence>
<feature type="domain" description="GB1/RHD3-type G" evidence="4">
    <location>
        <begin position="40"/>
        <end position="109"/>
    </location>
</feature>
<comment type="caution">
    <text evidence="5">The sequence shown here is derived from an EMBL/GenBank/DDBJ whole genome shotgun (WGS) entry which is preliminary data.</text>
</comment>
<comment type="similarity">
    <text evidence="3">Belongs to the TRAFAC class dynamin-like GTPase superfamily. GB1/RHD3 GTPase family.</text>
</comment>
<dbReference type="GO" id="GO:0005525">
    <property type="term" value="F:GTP binding"/>
    <property type="evidence" value="ECO:0007669"/>
    <property type="project" value="UniProtKB-KW"/>
</dbReference>
<evidence type="ECO:0000256" key="1">
    <source>
        <dbReference type="ARBA" id="ARBA00022741"/>
    </source>
</evidence>
<dbReference type="AlphaFoldDB" id="A0A9J6H1E0"/>
<dbReference type="GO" id="GO:0003924">
    <property type="term" value="F:GTPase activity"/>
    <property type="evidence" value="ECO:0007669"/>
    <property type="project" value="InterPro"/>
</dbReference>
<dbReference type="Gene3D" id="3.40.50.300">
    <property type="entry name" value="P-loop containing nucleotide triphosphate hydrolases"/>
    <property type="match status" value="1"/>
</dbReference>
<dbReference type="Proteomes" id="UP000821853">
    <property type="component" value="Chromosome 8"/>
</dbReference>
<protein>
    <recommendedName>
        <fullName evidence="4">GB1/RHD3-type G domain-containing protein</fullName>
    </recommendedName>
</protein>
<gene>
    <name evidence="5" type="ORF">HPB48_013249</name>
</gene>
<dbReference type="PROSITE" id="PS51715">
    <property type="entry name" value="G_GB1_RHD3"/>
    <property type="match status" value="1"/>
</dbReference>
<dbReference type="Pfam" id="PF02263">
    <property type="entry name" value="GBP"/>
    <property type="match status" value="1"/>
</dbReference>
<name>A0A9J6H1E0_HAELO</name>
<evidence type="ECO:0000259" key="4">
    <source>
        <dbReference type="PROSITE" id="PS51715"/>
    </source>
</evidence>
<reference evidence="5 6" key="1">
    <citation type="journal article" date="2020" name="Cell">
        <title>Large-Scale Comparative Analyses of Tick Genomes Elucidate Their Genetic Diversity and Vector Capacities.</title>
        <authorList>
            <consortium name="Tick Genome and Microbiome Consortium (TIGMIC)"/>
            <person name="Jia N."/>
            <person name="Wang J."/>
            <person name="Shi W."/>
            <person name="Du L."/>
            <person name="Sun Y."/>
            <person name="Zhan W."/>
            <person name="Jiang J.F."/>
            <person name="Wang Q."/>
            <person name="Zhang B."/>
            <person name="Ji P."/>
            <person name="Bell-Sakyi L."/>
            <person name="Cui X.M."/>
            <person name="Yuan T.T."/>
            <person name="Jiang B.G."/>
            <person name="Yang W.F."/>
            <person name="Lam T.T."/>
            <person name="Chang Q.C."/>
            <person name="Ding S.J."/>
            <person name="Wang X.J."/>
            <person name="Zhu J.G."/>
            <person name="Ruan X.D."/>
            <person name="Zhao L."/>
            <person name="Wei J.T."/>
            <person name="Ye R.Z."/>
            <person name="Que T.C."/>
            <person name="Du C.H."/>
            <person name="Zhou Y.H."/>
            <person name="Cheng J.X."/>
            <person name="Dai P.F."/>
            <person name="Guo W.B."/>
            <person name="Han X.H."/>
            <person name="Huang E.J."/>
            <person name="Li L.F."/>
            <person name="Wei W."/>
            <person name="Gao Y.C."/>
            <person name="Liu J.Z."/>
            <person name="Shao H.Z."/>
            <person name="Wang X."/>
            <person name="Wang C.C."/>
            <person name="Yang T.C."/>
            <person name="Huo Q.B."/>
            <person name="Li W."/>
            <person name="Chen H.Y."/>
            <person name="Chen S.E."/>
            <person name="Zhou L.G."/>
            <person name="Ni X.B."/>
            <person name="Tian J.H."/>
            <person name="Sheng Y."/>
            <person name="Liu T."/>
            <person name="Pan Y.S."/>
            <person name="Xia L.Y."/>
            <person name="Li J."/>
            <person name="Zhao F."/>
            <person name="Cao W.C."/>
        </authorList>
    </citation>
    <scope>NUCLEOTIDE SEQUENCE [LARGE SCALE GENOMIC DNA]</scope>
    <source>
        <strain evidence="5">HaeL-2018</strain>
    </source>
</reference>
<keyword evidence="1" id="KW-0547">Nucleotide-binding</keyword>
<dbReference type="SUPFAM" id="SSF52540">
    <property type="entry name" value="P-loop containing nucleoside triphosphate hydrolases"/>
    <property type="match status" value="1"/>
</dbReference>
<dbReference type="PANTHER" id="PTHR10751">
    <property type="entry name" value="GUANYLATE BINDING PROTEIN"/>
    <property type="match status" value="1"/>
</dbReference>
<evidence type="ECO:0000313" key="6">
    <source>
        <dbReference type="Proteomes" id="UP000821853"/>
    </source>
</evidence>
<dbReference type="EMBL" id="JABSTR010000010">
    <property type="protein sequence ID" value="KAH9380532.1"/>
    <property type="molecule type" value="Genomic_DNA"/>
</dbReference>
<accession>A0A9J6H1E0</accession>
<evidence type="ECO:0000256" key="3">
    <source>
        <dbReference type="PROSITE-ProRule" id="PRU01052"/>
    </source>
</evidence>
<organism evidence="5 6">
    <name type="scientific">Haemaphysalis longicornis</name>
    <name type="common">Bush tick</name>
    <dbReference type="NCBI Taxonomy" id="44386"/>
    <lineage>
        <taxon>Eukaryota</taxon>
        <taxon>Metazoa</taxon>
        <taxon>Ecdysozoa</taxon>
        <taxon>Arthropoda</taxon>
        <taxon>Chelicerata</taxon>
        <taxon>Arachnida</taxon>
        <taxon>Acari</taxon>
        <taxon>Parasitiformes</taxon>
        <taxon>Ixodida</taxon>
        <taxon>Ixodoidea</taxon>
        <taxon>Ixodidae</taxon>
        <taxon>Haemaphysalinae</taxon>
        <taxon>Haemaphysalis</taxon>
    </lineage>
</organism>
<dbReference type="VEuPathDB" id="VectorBase:HLOH_040035"/>
<keyword evidence="2" id="KW-0342">GTP-binding</keyword>
<dbReference type="InterPro" id="IPR027417">
    <property type="entry name" value="P-loop_NTPase"/>
</dbReference>
<keyword evidence="6" id="KW-1185">Reference proteome</keyword>
<sequence>MAHQRDIGRPIPILRREGGGQFTLDIGQLERILLDDNVKNLPVVVVSVAGAFRKGKSFLLNFFLQYMRNRTKDQWMEDCDAPLKGFPWRGGSEPETMGILMWDEVFVVS</sequence>
<dbReference type="InterPro" id="IPR015894">
    <property type="entry name" value="Guanylate-bd_N"/>
</dbReference>